<evidence type="ECO:0000313" key="5">
    <source>
        <dbReference type="EMBL" id="TFB91903.1"/>
    </source>
</evidence>
<keyword evidence="2" id="KW-0413">Isomerase</keyword>
<evidence type="ECO:0000256" key="1">
    <source>
        <dbReference type="ARBA" id="ARBA00023152"/>
    </source>
</evidence>
<dbReference type="PANTHER" id="PTHR48100">
    <property type="entry name" value="BROAD-SPECIFICITY PHOSPHATASE YOR283W-RELATED"/>
    <property type="match status" value="1"/>
</dbReference>
<keyword evidence="6" id="KW-1185">Reference proteome</keyword>
<dbReference type="RefSeq" id="WP_092107908.1">
    <property type="nucleotide sequence ID" value="NZ_FOCN01000003.1"/>
</dbReference>
<dbReference type="InterPro" id="IPR050275">
    <property type="entry name" value="PGM_Phosphatase"/>
</dbReference>
<sequence length="217" mass="23558">MFTERITTVEGEPATTSFSIVRHGQTDWNLHHRIQGSTDIPLNATGRAEAVAAAMRLAGRRWDVIVTSPLLRAAESARIIAAELGLNDPQVVAALTERHHGAIEGLTFAERQLRFPDGVAVPGLETRRDVVDRVLVALAALADGRAGQRVLVLSHGGIIGTLLRHVTAGDRPRHGEFIANGSVHDFRWQNDQLLLTHFDATTRLPGDRGDFPASPVL</sequence>
<dbReference type="STRING" id="1424661.SAMN05216281_103147"/>
<dbReference type="GO" id="GO:0005737">
    <property type="term" value="C:cytoplasm"/>
    <property type="evidence" value="ECO:0007669"/>
    <property type="project" value="TreeGrafter"/>
</dbReference>
<dbReference type="PROSITE" id="PS00175">
    <property type="entry name" value="PG_MUTASE"/>
    <property type="match status" value="1"/>
</dbReference>
<reference evidence="5 6" key="1">
    <citation type="submission" date="2019-03" db="EMBL/GenBank/DDBJ databases">
        <title>Genomics of glacier-inhabiting Cryobacterium strains.</title>
        <authorList>
            <person name="Liu Q."/>
            <person name="Xin Y.-H."/>
        </authorList>
    </citation>
    <scope>NUCLEOTIDE SEQUENCE [LARGE SCALE GENOMIC DNA]</scope>
    <source>
        <strain evidence="5 6">Hh15</strain>
    </source>
</reference>
<feature type="binding site" evidence="4">
    <location>
        <begin position="22"/>
        <end position="29"/>
    </location>
    <ligand>
        <name>substrate</name>
    </ligand>
</feature>
<dbReference type="EMBL" id="SOFF01000020">
    <property type="protein sequence ID" value="TFB91903.1"/>
    <property type="molecule type" value="Genomic_DNA"/>
</dbReference>
<keyword evidence="1" id="KW-0324">Glycolysis</keyword>
<dbReference type="OrthoDB" id="4697614at2"/>
<dbReference type="Proteomes" id="UP000297654">
    <property type="component" value="Unassembled WGS sequence"/>
</dbReference>
<dbReference type="Pfam" id="PF00300">
    <property type="entry name" value="His_Phos_1"/>
    <property type="match status" value="1"/>
</dbReference>
<dbReference type="SMART" id="SM00855">
    <property type="entry name" value="PGAM"/>
    <property type="match status" value="1"/>
</dbReference>
<evidence type="ECO:0000256" key="2">
    <source>
        <dbReference type="ARBA" id="ARBA00023235"/>
    </source>
</evidence>
<dbReference type="InterPro" id="IPR029033">
    <property type="entry name" value="His_PPase_superfam"/>
</dbReference>
<organism evidence="5 6">
    <name type="scientific">Cryobacterium luteum</name>
    <dbReference type="NCBI Taxonomy" id="1424661"/>
    <lineage>
        <taxon>Bacteria</taxon>
        <taxon>Bacillati</taxon>
        <taxon>Actinomycetota</taxon>
        <taxon>Actinomycetes</taxon>
        <taxon>Micrococcales</taxon>
        <taxon>Microbacteriaceae</taxon>
        <taxon>Cryobacterium</taxon>
    </lineage>
</organism>
<evidence type="ECO:0000313" key="6">
    <source>
        <dbReference type="Proteomes" id="UP000297654"/>
    </source>
</evidence>
<dbReference type="InterPro" id="IPR013078">
    <property type="entry name" value="His_Pase_superF_clade-1"/>
</dbReference>
<feature type="binding site" evidence="4">
    <location>
        <position position="72"/>
    </location>
    <ligand>
        <name>substrate</name>
    </ligand>
</feature>
<dbReference type="AlphaFoldDB" id="A0A1H8D7B0"/>
<evidence type="ECO:0000256" key="3">
    <source>
        <dbReference type="PIRSR" id="PIRSR613078-1"/>
    </source>
</evidence>
<dbReference type="Gene3D" id="3.40.50.1240">
    <property type="entry name" value="Phosphoglycerate mutase-like"/>
    <property type="match status" value="1"/>
</dbReference>
<comment type="caution">
    <text evidence="5">The sequence shown here is derived from an EMBL/GenBank/DDBJ whole genome shotgun (WGS) entry which is preliminary data.</text>
</comment>
<dbReference type="CDD" id="cd07067">
    <property type="entry name" value="HP_PGM_like"/>
    <property type="match status" value="1"/>
</dbReference>
<dbReference type="GO" id="GO:0016791">
    <property type="term" value="F:phosphatase activity"/>
    <property type="evidence" value="ECO:0007669"/>
    <property type="project" value="TreeGrafter"/>
</dbReference>
<name>A0A1H8D7B0_9MICO</name>
<feature type="active site" description="Proton donor/acceptor" evidence="3">
    <location>
        <position position="97"/>
    </location>
</feature>
<proteinExistence type="predicted"/>
<accession>A0A1H8D7B0</accession>
<protein>
    <submittedName>
        <fullName evidence="5">Histidine phosphatase family protein</fullName>
    </submittedName>
</protein>
<evidence type="ECO:0000256" key="4">
    <source>
        <dbReference type="PIRSR" id="PIRSR613078-2"/>
    </source>
</evidence>
<dbReference type="SUPFAM" id="SSF53254">
    <property type="entry name" value="Phosphoglycerate mutase-like"/>
    <property type="match status" value="1"/>
</dbReference>
<dbReference type="InterPro" id="IPR001345">
    <property type="entry name" value="PG/BPGM_mutase_AS"/>
</dbReference>
<dbReference type="PANTHER" id="PTHR48100:SF1">
    <property type="entry name" value="HISTIDINE PHOSPHATASE FAMILY PROTEIN-RELATED"/>
    <property type="match status" value="1"/>
</dbReference>
<feature type="active site" description="Tele-phosphohistidine intermediate" evidence="3">
    <location>
        <position position="23"/>
    </location>
</feature>
<gene>
    <name evidence="5" type="ORF">E3O10_05955</name>
</gene>